<dbReference type="EMBL" id="ML976129">
    <property type="protein sequence ID" value="KAF1937674.1"/>
    <property type="molecule type" value="Genomic_DNA"/>
</dbReference>
<organism evidence="1 2">
    <name type="scientific">Clathrospora elynae</name>
    <dbReference type="NCBI Taxonomy" id="706981"/>
    <lineage>
        <taxon>Eukaryota</taxon>
        <taxon>Fungi</taxon>
        <taxon>Dikarya</taxon>
        <taxon>Ascomycota</taxon>
        <taxon>Pezizomycotina</taxon>
        <taxon>Dothideomycetes</taxon>
        <taxon>Pleosporomycetidae</taxon>
        <taxon>Pleosporales</taxon>
        <taxon>Diademaceae</taxon>
        <taxon>Clathrospora</taxon>
    </lineage>
</organism>
<dbReference type="Proteomes" id="UP000800038">
    <property type="component" value="Unassembled WGS sequence"/>
</dbReference>
<name>A0A6A5SDG7_9PLEO</name>
<dbReference type="OrthoDB" id="3794267at2759"/>
<gene>
    <name evidence="1" type="ORF">EJ02DRAFT_469504</name>
</gene>
<sequence>MHNGMINTSVLTLQLENTCGIFASWSAGKEPGDGGYFVGPVNTSLSFPHCAGLRCSLGPADAATRQNMEPVVVEDACGVKFPVPSEYKVALLQTIIIRRFAKLRGAEDISNGNFELFYSKTPKQALASTDQLRSASSVIMYAVVSNLHPSFPVKDCCPICWADMSRATRLQDGRFE</sequence>
<proteinExistence type="predicted"/>
<keyword evidence="2" id="KW-1185">Reference proteome</keyword>
<evidence type="ECO:0000313" key="1">
    <source>
        <dbReference type="EMBL" id="KAF1937674.1"/>
    </source>
</evidence>
<reference evidence="1" key="1">
    <citation type="journal article" date="2020" name="Stud. Mycol.">
        <title>101 Dothideomycetes genomes: a test case for predicting lifestyles and emergence of pathogens.</title>
        <authorList>
            <person name="Haridas S."/>
            <person name="Albert R."/>
            <person name="Binder M."/>
            <person name="Bloem J."/>
            <person name="Labutti K."/>
            <person name="Salamov A."/>
            <person name="Andreopoulos B."/>
            <person name="Baker S."/>
            <person name="Barry K."/>
            <person name="Bills G."/>
            <person name="Bluhm B."/>
            <person name="Cannon C."/>
            <person name="Castanera R."/>
            <person name="Culley D."/>
            <person name="Daum C."/>
            <person name="Ezra D."/>
            <person name="Gonzalez J."/>
            <person name="Henrissat B."/>
            <person name="Kuo A."/>
            <person name="Liang C."/>
            <person name="Lipzen A."/>
            <person name="Lutzoni F."/>
            <person name="Magnuson J."/>
            <person name="Mondo S."/>
            <person name="Nolan M."/>
            <person name="Ohm R."/>
            <person name="Pangilinan J."/>
            <person name="Park H.-J."/>
            <person name="Ramirez L."/>
            <person name="Alfaro M."/>
            <person name="Sun H."/>
            <person name="Tritt A."/>
            <person name="Yoshinaga Y."/>
            <person name="Zwiers L.-H."/>
            <person name="Turgeon B."/>
            <person name="Goodwin S."/>
            <person name="Spatafora J."/>
            <person name="Crous P."/>
            <person name="Grigoriev I."/>
        </authorList>
    </citation>
    <scope>NUCLEOTIDE SEQUENCE</scope>
    <source>
        <strain evidence="1">CBS 161.51</strain>
    </source>
</reference>
<evidence type="ECO:0000313" key="2">
    <source>
        <dbReference type="Proteomes" id="UP000800038"/>
    </source>
</evidence>
<dbReference type="AlphaFoldDB" id="A0A6A5SDG7"/>
<protein>
    <submittedName>
        <fullName evidence="1">Uncharacterized protein</fullName>
    </submittedName>
</protein>
<accession>A0A6A5SDG7</accession>